<dbReference type="AlphaFoldDB" id="A0A0A9AM55"/>
<evidence type="ECO:0000313" key="2">
    <source>
        <dbReference type="EMBL" id="JAD50963.1"/>
    </source>
</evidence>
<reference evidence="2" key="1">
    <citation type="submission" date="2014-09" db="EMBL/GenBank/DDBJ databases">
        <authorList>
            <person name="Magalhaes I.L.F."/>
            <person name="Oliveira U."/>
            <person name="Santos F.R."/>
            <person name="Vidigal T.H.D.A."/>
            <person name="Brescovit A.D."/>
            <person name="Santos A.J."/>
        </authorList>
    </citation>
    <scope>NUCLEOTIDE SEQUENCE</scope>
    <source>
        <tissue evidence="2">Shoot tissue taken approximately 20 cm above the soil surface</tissue>
    </source>
</reference>
<reference evidence="2" key="2">
    <citation type="journal article" date="2015" name="Data Brief">
        <title>Shoot transcriptome of the giant reed, Arundo donax.</title>
        <authorList>
            <person name="Barrero R.A."/>
            <person name="Guerrero F.D."/>
            <person name="Moolhuijzen P."/>
            <person name="Goolsby J.A."/>
            <person name="Tidwell J."/>
            <person name="Bellgard S.E."/>
            <person name="Bellgard M.I."/>
        </authorList>
    </citation>
    <scope>NUCLEOTIDE SEQUENCE</scope>
    <source>
        <tissue evidence="2">Shoot tissue taken approximately 20 cm above the soil surface</tissue>
    </source>
</reference>
<organism evidence="2">
    <name type="scientific">Arundo donax</name>
    <name type="common">Giant reed</name>
    <name type="synonym">Donax arundinaceus</name>
    <dbReference type="NCBI Taxonomy" id="35708"/>
    <lineage>
        <taxon>Eukaryota</taxon>
        <taxon>Viridiplantae</taxon>
        <taxon>Streptophyta</taxon>
        <taxon>Embryophyta</taxon>
        <taxon>Tracheophyta</taxon>
        <taxon>Spermatophyta</taxon>
        <taxon>Magnoliopsida</taxon>
        <taxon>Liliopsida</taxon>
        <taxon>Poales</taxon>
        <taxon>Poaceae</taxon>
        <taxon>PACMAD clade</taxon>
        <taxon>Arundinoideae</taxon>
        <taxon>Arundineae</taxon>
        <taxon>Arundo</taxon>
    </lineage>
</organism>
<feature type="region of interest" description="Disordered" evidence="1">
    <location>
        <begin position="1"/>
        <end position="27"/>
    </location>
</feature>
<sequence>MCHSPERSQSQSQKEEDATKGYHPRPK</sequence>
<evidence type="ECO:0000256" key="1">
    <source>
        <dbReference type="SAM" id="MobiDB-lite"/>
    </source>
</evidence>
<protein>
    <submittedName>
        <fullName evidence="2">Uncharacterized protein</fullName>
    </submittedName>
</protein>
<dbReference type="EMBL" id="GBRH01246932">
    <property type="protein sequence ID" value="JAD50963.1"/>
    <property type="molecule type" value="Transcribed_RNA"/>
</dbReference>
<proteinExistence type="predicted"/>
<accession>A0A0A9AM55</accession>
<name>A0A0A9AM55_ARUDO</name>